<feature type="domain" description="Major facilitator superfamily (MFS) profile" evidence="7">
    <location>
        <begin position="62"/>
        <end position="477"/>
    </location>
</feature>
<feature type="transmembrane region" description="Helical" evidence="6">
    <location>
        <begin position="391"/>
        <end position="410"/>
    </location>
</feature>
<dbReference type="Gene3D" id="1.20.1250.20">
    <property type="entry name" value="MFS general substrate transporter like domains"/>
    <property type="match status" value="2"/>
</dbReference>
<evidence type="ECO:0000256" key="5">
    <source>
        <dbReference type="ARBA" id="ARBA00023136"/>
    </source>
</evidence>
<evidence type="ECO:0000256" key="2">
    <source>
        <dbReference type="ARBA" id="ARBA00022448"/>
    </source>
</evidence>
<feature type="transmembrane region" description="Helical" evidence="6">
    <location>
        <begin position="99"/>
        <end position="116"/>
    </location>
</feature>
<feature type="transmembrane region" description="Helical" evidence="6">
    <location>
        <begin position="365"/>
        <end position="385"/>
    </location>
</feature>
<keyword evidence="4 6" id="KW-1133">Transmembrane helix</keyword>
<dbReference type="InterPro" id="IPR011701">
    <property type="entry name" value="MFS"/>
</dbReference>
<feature type="transmembrane region" description="Helical" evidence="6">
    <location>
        <begin position="422"/>
        <end position="443"/>
    </location>
</feature>
<feature type="transmembrane region" description="Helical" evidence="6">
    <location>
        <begin position="222"/>
        <end position="244"/>
    </location>
</feature>
<protein>
    <submittedName>
        <fullName evidence="8">Major facilitator superfamily domain-containing protein</fullName>
    </submittedName>
</protein>
<dbReference type="FunFam" id="1.20.1250.20:FF:000057">
    <property type="entry name" value="MFS general substrate transporter"/>
    <property type="match status" value="1"/>
</dbReference>
<comment type="caution">
    <text evidence="8">The sequence shown here is derived from an EMBL/GenBank/DDBJ whole genome shotgun (WGS) entry which is preliminary data.</text>
</comment>
<dbReference type="GO" id="GO:0016020">
    <property type="term" value="C:membrane"/>
    <property type="evidence" value="ECO:0007669"/>
    <property type="project" value="UniProtKB-SubCell"/>
</dbReference>
<evidence type="ECO:0000256" key="4">
    <source>
        <dbReference type="ARBA" id="ARBA00022989"/>
    </source>
</evidence>
<feature type="transmembrane region" description="Helical" evidence="6">
    <location>
        <begin position="330"/>
        <end position="353"/>
    </location>
</feature>
<keyword evidence="3 6" id="KW-0812">Transmembrane</keyword>
<dbReference type="GO" id="GO:0022857">
    <property type="term" value="F:transmembrane transporter activity"/>
    <property type="evidence" value="ECO:0007669"/>
    <property type="project" value="InterPro"/>
</dbReference>
<keyword evidence="2" id="KW-0813">Transport</keyword>
<dbReference type="OrthoDB" id="2250022at2759"/>
<dbReference type="InterPro" id="IPR036259">
    <property type="entry name" value="MFS_trans_sf"/>
</dbReference>
<dbReference type="EMBL" id="JAGMVJ010000038">
    <property type="protein sequence ID" value="KAH7066529.1"/>
    <property type="molecule type" value="Genomic_DNA"/>
</dbReference>
<evidence type="ECO:0000259" key="7">
    <source>
        <dbReference type="PROSITE" id="PS50850"/>
    </source>
</evidence>
<dbReference type="Pfam" id="PF07690">
    <property type="entry name" value="MFS_1"/>
    <property type="match status" value="1"/>
</dbReference>
<evidence type="ECO:0000256" key="6">
    <source>
        <dbReference type="SAM" id="Phobius"/>
    </source>
</evidence>
<dbReference type="Proteomes" id="UP000813461">
    <property type="component" value="Unassembled WGS sequence"/>
</dbReference>
<reference evidence="8" key="1">
    <citation type="journal article" date="2021" name="Nat. Commun.">
        <title>Genetic determinants of endophytism in the Arabidopsis root mycobiome.</title>
        <authorList>
            <person name="Mesny F."/>
            <person name="Miyauchi S."/>
            <person name="Thiergart T."/>
            <person name="Pickel B."/>
            <person name="Atanasova L."/>
            <person name="Karlsson M."/>
            <person name="Huettel B."/>
            <person name="Barry K.W."/>
            <person name="Haridas S."/>
            <person name="Chen C."/>
            <person name="Bauer D."/>
            <person name="Andreopoulos W."/>
            <person name="Pangilinan J."/>
            <person name="LaButti K."/>
            <person name="Riley R."/>
            <person name="Lipzen A."/>
            <person name="Clum A."/>
            <person name="Drula E."/>
            <person name="Henrissat B."/>
            <person name="Kohler A."/>
            <person name="Grigoriev I.V."/>
            <person name="Martin F.M."/>
            <person name="Hacquard S."/>
        </authorList>
    </citation>
    <scope>NUCLEOTIDE SEQUENCE</scope>
    <source>
        <strain evidence="8">MPI-SDFR-AT-0120</strain>
    </source>
</reference>
<comment type="subcellular location">
    <subcellularLocation>
        <location evidence="1">Membrane</location>
        <topology evidence="1">Multi-pass membrane protein</topology>
    </subcellularLocation>
</comment>
<dbReference type="FunFam" id="1.20.1250.20:FF:000013">
    <property type="entry name" value="MFS general substrate transporter"/>
    <property type="match status" value="1"/>
</dbReference>
<evidence type="ECO:0000313" key="8">
    <source>
        <dbReference type="EMBL" id="KAH7066529.1"/>
    </source>
</evidence>
<dbReference type="PANTHER" id="PTHR43791">
    <property type="entry name" value="PERMEASE-RELATED"/>
    <property type="match status" value="1"/>
</dbReference>
<dbReference type="PROSITE" id="PS50850">
    <property type="entry name" value="MFS"/>
    <property type="match status" value="1"/>
</dbReference>
<evidence type="ECO:0000256" key="3">
    <source>
        <dbReference type="ARBA" id="ARBA00022692"/>
    </source>
</evidence>
<feature type="transmembrane region" description="Helical" evidence="6">
    <location>
        <begin position="298"/>
        <end position="318"/>
    </location>
</feature>
<evidence type="ECO:0000256" key="1">
    <source>
        <dbReference type="ARBA" id="ARBA00004141"/>
    </source>
</evidence>
<dbReference type="AlphaFoldDB" id="A0A8K0VRT7"/>
<feature type="transmembrane region" description="Helical" evidence="6">
    <location>
        <begin position="128"/>
        <end position="148"/>
    </location>
</feature>
<dbReference type="SUPFAM" id="SSF103473">
    <property type="entry name" value="MFS general substrate transporter"/>
    <property type="match status" value="1"/>
</dbReference>
<feature type="transmembrane region" description="Helical" evidence="6">
    <location>
        <begin position="188"/>
        <end position="210"/>
    </location>
</feature>
<evidence type="ECO:0000313" key="9">
    <source>
        <dbReference type="Proteomes" id="UP000813461"/>
    </source>
</evidence>
<dbReference type="InterPro" id="IPR020846">
    <property type="entry name" value="MFS_dom"/>
</dbReference>
<feature type="transmembrane region" description="Helical" evidence="6">
    <location>
        <begin position="154"/>
        <end position="176"/>
    </location>
</feature>
<sequence>MPAPVELTLSQDLKGPINDPQVGNLTVKFEKLSQVNGYDVEILDEAFLATEKRVVRKLDTTLMPAVFILYLFNYLDRNNIAQAKLDSFEADLGLEGNDYSTAVSILVVGYVLMQLPSNMILTRVRPSIYIPIWVCLWSCVSAATAAVQNFQGLIAIRFILGITEAPFFPGVFYLLSCWYTKKELALRYAVLYSGLVLATAVSGLLAAGIFSGLDGKAGLAGWRWLFIIEGAASLILGLGSFFILPDFPGAATGSARWLFSEEERRVSAVRISLDSVASQETNHSVWHGLRLAVTDYKVWIFAFILCSNQSAYGFNYFYPAIVRGFNLGSRTITLLCTAPPFIIGAIISYFIAWSSDRRNERGYHIIGPLGVAVIGFIVSVSVLNIPGRYCASFLYICGVFGANAAVYSWAAFTVSDTTEKKAAATAIINITGQFGSIWSPYFFDPNDEPRYTRAMILLVAFCGLEILLCLLMKAILRRENKKILARYDGTGNAPTLYML</sequence>
<feature type="transmembrane region" description="Helical" evidence="6">
    <location>
        <begin position="455"/>
        <end position="476"/>
    </location>
</feature>
<gene>
    <name evidence="8" type="ORF">FB567DRAFT_509607</name>
</gene>
<keyword evidence="5 6" id="KW-0472">Membrane</keyword>
<keyword evidence="9" id="KW-1185">Reference proteome</keyword>
<name>A0A8K0VRT7_9PLEO</name>
<accession>A0A8K0VRT7</accession>
<dbReference type="PANTHER" id="PTHR43791:SF62">
    <property type="entry name" value="MAJOR FACILITATOR SUPERFAMILY (MFS) PROFILE DOMAIN-CONTAINING PROTEIN"/>
    <property type="match status" value="1"/>
</dbReference>
<organism evidence="8 9">
    <name type="scientific">Paraphoma chrysanthemicola</name>
    <dbReference type="NCBI Taxonomy" id="798071"/>
    <lineage>
        <taxon>Eukaryota</taxon>
        <taxon>Fungi</taxon>
        <taxon>Dikarya</taxon>
        <taxon>Ascomycota</taxon>
        <taxon>Pezizomycotina</taxon>
        <taxon>Dothideomycetes</taxon>
        <taxon>Pleosporomycetidae</taxon>
        <taxon>Pleosporales</taxon>
        <taxon>Pleosporineae</taxon>
        <taxon>Phaeosphaeriaceae</taxon>
        <taxon>Paraphoma</taxon>
    </lineage>
</organism>
<proteinExistence type="predicted"/>